<evidence type="ECO:0000313" key="14">
    <source>
        <dbReference type="Proteomes" id="UP000505355"/>
    </source>
</evidence>
<keyword evidence="5" id="KW-0547">Nucleotide-binding</keyword>
<evidence type="ECO:0000256" key="4">
    <source>
        <dbReference type="ARBA" id="ARBA00022679"/>
    </source>
</evidence>
<evidence type="ECO:0000256" key="11">
    <source>
        <dbReference type="SAM" id="Phobius"/>
    </source>
</evidence>
<proteinExistence type="predicted"/>
<evidence type="ECO:0000256" key="6">
    <source>
        <dbReference type="ARBA" id="ARBA00022777"/>
    </source>
</evidence>
<keyword evidence="11" id="KW-0812">Transmembrane</keyword>
<dbReference type="InterPro" id="IPR019734">
    <property type="entry name" value="TPR_rpt"/>
</dbReference>
<dbReference type="InterPro" id="IPR036890">
    <property type="entry name" value="HATPase_C_sf"/>
</dbReference>
<feature type="repeat" description="TPR" evidence="9">
    <location>
        <begin position="84"/>
        <end position="117"/>
    </location>
</feature>
<evidence type="ECO:0000256" key="7">
    <source>
        <dbReference type="ARBA" id="ARBA00022840"/>
    </source>
</evidence>
<dbReference type="Pfam" id="PF13374">
    <property type="entry name" value="TPR_10"/>
    <property type="match status" value="2"/>
</dbReference>
<dbReference type="Gene3D" id="3.30.565.10">
    <property type="entry name" value="Histidine kinase-like ATPase, C-terminal domain"/>
    <property type="match status" value="1"/>
</dbReference>
<dbReference type="PANTHER" id="PTHR24421">
    <property type="entry name" value="NITRATE/NITRITE SENSOR PROTEIN NARX-RELATED"/>
    <property type="match status" value="1"/>
</dbReference>
<dbReference type="EMBL" id="CP054139">
    <property type="protein sequence ID" value="QKJ31380.1"/>
    <property type="molecule type" value="Genomic_DNA"/>
</dbReference>
<gene>
    <name evidence="13" type="ORF">HQ865_16955</name>
</gene>
<dbReference type="GO" id="GO:0000155">
    <property type="term" value="F:phosphorelay sensor kinase activity"/>
    <property type="evidence" value="ECO:0007669"/>
    <property type="project" value="InterPro"/>
</dbReference>
<evidence type="ECO:0000259" key="12">
    <source>
        <dbReference type="PROSITE" id="PS50109"/>
    </source>
</evidence>
<feature type="coiled-coil region" evidence="10">
    <location>
        <begin position="359"/>
        <end position="411"/>
    </location>
</feature>
<feature type="repeat" description="TPR" evidence="9">
    <location>
        <begin position="124"/>
        <end position="157"/>
    </location>
</feature>
<keyword evidence="6 13" id="KW-0418">Kinase</keyword>
<evidence type="ECO:0000256" key="8">
    <source>
        <dbReference type="ARBA" id="ARBA00023012"/>
    </source>
</evidence>
<evidence type="ECO:0000256" key="1">
    <source>
        <dbReference type="ARBA" id="ARBA00000085"/>
    </source>
</evidence>
<evidence type="ECO:0000256" key="5">
    <source>
        <dbReference type="ARBA" id="ARBA00022741"/>
    </source>
</evidence>
<evidence type="ECO:0000256" key="2">
    <source>
        <dbReference type="ARBA" id="ARBA00012438"/>
    </source>
</evidence>
<keyword evidence="14" id="KW-1185">Reference proteome</keyword>
<dbReference type="GO" id="GO:0046983">
    <property type="term" value="F:protein dimerization activity"/>
    <property type="evidence" value="ECO:0007669"/>
    <property type="project" value="InterPro"/>
</dbReference>
<evidence type="ECO:0000256" key="10">
    <source>
        <dbReference type="SAM" id="Coils"/>
    </source>
</evidence>
<evidence type="ECO:0000256" key="9">
    <source>
        <dbReference type="PROSITE-ProRule" id="PRU00339"/>
    </source>
</evidence>
<dbReference type="EC" id="2.7.13.3" evidence="2"/>
<dbReference type="InterPro" id="IPR011990">
    <property type="entry name" value="TPR-like_helical_dom_sf"/>
</dbReference>
<dbReference type="RefSeq" id="WP_173416040.1">
    <property type="nucleotide sequence ID" value="NZ_CP054139.1"/>
</dbReference>
<keyword evidence="7" id="KW-0067">ATP-binding</keyword>
<keyword evidence="3" id="KW-0597">Phosphoprotein</keyword>
<protein>
    <recommendedName>
        <fullName evidence="2">histidine kinase</fullName>
        <ecNumber evidence="2">2.7.13.3</ecNumber>
    </recommendedName>
</protein>
<dbReference type="KEGG" id="mmab:HQ865_16955"/>
<keyword evidence="8" id="KW-0902">Two-component regulatory system</keyword>
<dbReference type="Pfam" id="PF13424">
    <property type="entry name" value="TPR_12"/>
    <property type="match status" value="2"/>
</dbReference>
<dbReference type="Proteomes" id="UP000505355">
    <property type="component" value="Chromosome"/>
</dbReference>
<dbReference type="Pfam" id="PF02518">
    <property type="entry name" value="HATPase_c"/>
    <property type="match status" value="1"/>
</dbReference>
<dbReference type="InterPro" id="IPR005467">
    <property type="entry name" value="His_kinase_dom"/>
</dbReference>
<dbReference type="AlphaFoldDB" id="A0A7D4UPX8"/>
<dbReference type="InterPro" id="IPR011712">
    <property type="entry name" value="Sig_transdc_His_kin_sub3_dim/P"/>
</dbReference>
<dbReference type="SUPFAM" id="SSF48452">
    <property type="entry name" value="TPR-like"/>
    <property type="match status" value="2"/>
</dbReference>
<keyword evidence="10" id="KW-0175">Coiled coil</keyword>
<feature type="repeat" description="TPR" evidence="9">
    <location>
        <begin position="284"/>
        <end position="317"/>
    </location>
</feature>
<dbReference type="PROSITE" id="PS50109">
    <property type="entry name" value="HIS_KIN"/>
    <property type="match status" value="1"/>
</dbReference>
<keyword evidence="4" id="KW-0808">Transferase</keyword>
<dbReference type="SMART" id="SM00028">
    <property type="entry name" value="TPR"/>
    <property type="match status" value="7"/>
</dbReference>
<keyword evidence="11" id="KW-0472">Membrane</keyword>
<dbReference type="Gene3D" id="1.25.40.10">
    <property type="entry name" value="Tetratricopeptide repeat domain"/>
    <property type="match status" value="2"/>
</dbReference>
<dbReference type="Gene3D" id="1.20.5.1930">
    <property type="match status" value="1"/>
</dbReference>
<dbReference type="SMART" id="SM00387">
    <property type="entry name" value="HATPase_c"/>
    <property type="match status" value="1"/>
</dbReference>
<accession>A0A7D4UPX8</accession>
<evidence type="ECO:0000313" key="13">
    <source>
        <dbReference type="EMBL" id="QKJ31380.1"/>
    </source>
</evidence>
<organism evidence="13 14">
    <name type="scientific">Mucilaginibacter mali</name>
    <dbReference type="NCBI Taxonomy" id="2740462"/>
    <lineage>
        <taxon>Bacteria</taxon>
        <taxon>Pseudomonadati</taxon>
        <taxon>Bacteroidota</taxon>
        <taxon>Sphingobacteriia</taxon>
        <taxon>Sphingobacteriales</taxon>
        <taxon>Sphingobacteriaceae</taxon>
        <taxon>Mucilaginibacter</taxon>
    </lineage>
</organism>
<sequence>MIKYLILFSIAILFINSLHLYGQDKARIAALETSLQNAKTDNARLQILGDLCWNYSFISFDKSLAYGQQELKLAQTMRNDTAVALAYSDIGIVYTRSNELNEALSWHQKSYALRTKLGLKDKAAASISNIAVIYKQQGNYDKALESMMDALKIYTDINDLPKKALVLNNIGLLYMKYNKQEEGKKYLLEALAIAKQLKLTALESTCYYSLGTYEYNRKNYPAALKLCLQSLDIKIKLNAQADIGIQQNTIGEIYEKQKKYPAALAWFQKSLKIREELKDQLGVASVYKNIATVYTGQGKYDDAERYLLKSISVFSKLNAKDYLQDAYLLLASNNEERKNDHSALVDYKRSIDIKDSIINRESLNKINELEIKYQTAQKEQRILLLSKQNQIQQLEINNQKLKVERRNTMMAVGIVVLLMVLAFGWLFYNSYKLKQEARLQVEIIRQQDIATQGIIAAEERERKRIAADLHDGVGQLFSAVRLNLSSLMDRIPFAKPEDKDLAERTVMMVDESCREVRTIAHQMMPNILLKTGLASAVKDFISKIDAEKLKVTLETSGLNERLDSNTEIVLYRVIQECVNNAIKHAAANRLDIQLDRNETEISVTVEDNGKGFDTSDKEKFEGIGLKNILTRLAYLKGSADFSSAPGKGTLVAIYVPLT</sequence>
<name>A0A7D4UPX8_9SPHI</name>
<reference evidence="13 14" key="1">
    <citation type="submission" date="2020-05" db="EMBL/GenBank/DDBJ databases">
        <title>Mucilaginibacter mali sp. nov.</title>
        <authorList>
            <person name="Kim H.S."/>
            <person name="Lee K.C."/>
            <person name="Suh M.K."/>
            <person name="Kim J.-S."/>
            <person name="Han K.-I."/>
            <person name="Eom M.K."/>
            <person name="Shin Y.K."/>
            <person name="Lee J.-S."/>
        </authorList>
    </citation>
    <scope>NUCLEOTIDE SEQUENCE [LARGE SCALE GENOMIC DNA]</scope>
    <source>
        <strain evidence="13 14">G2-14</strain>
    </source>
</reference>
<feature type="domain" description="Histidine kinase" evidence="12">
    <location>
        <begin position="475"/>
        <end position="658"/>
    </location>
</feature>
<dbReference type="InterPro" id="IPR050482">
    <property type="entry name" value="Sensor_HK_TwoCompSys"/>
</dbReference>
<dbReference type="SUPFAM" id="SSF55874">
    <property type="entry name" value="ATPase domain of HSP90 chaperone/DNA topoisomerase II/histidine kinase"/>
    <property type="match status" value="1"/>
</dbReference>
<evidence type="ECO:0000256" key="3">
    <source>
        <dbReference type="ARBA" id="ARBA00022553"/>
    </source>
</evidence>
<keyword evidence="9" id="KW-0802">TPR repeat</keyword>
<dbReference type="CDD" id="cd16917">
    <property type="entry name" value="HATPase_UhpB-NarQ-NarX-like"/>
    <property type="match status" value="1"/>
</dbReference>
<dbReference type="GO" id="GO:0005524">
    <property type="term" value="F:ATP binding"/>
    <property type="evidence" value="ECO:0007669"/>
    <property type="project" value="UniProtKB-KW"/>
</dbReference>
<dbReference type="GO" id="GO:0016020">
    <property type="term" value="C:membrane"/>
    <property type="evidence" value="ECO:0007669"/>
    <property type="project" value="InterPro"/>
</dbReference>
<keyword evidence="11" id="KW-1133">Transmembrane helix</keyword>
<dbReference type="Pfam" id="PF07730">
    <property type="entry name" value="HisKA_3"/>
    <property type="match status" value="1"/>
</dbReference>
<dbReference type="InterPro" id="IPR003594">
    <property type="entry name" value="HATPase_dom"/>
</dbReference>
<dbReference type="PROSITE" id="PS50005">
    <property type="entry name" value="TPR"/>
    <property type="match status" value="3"/>
</dbReference>
<feature type="transmembrane region" description="Helical" evidence="11">
    <location>
        <begin position="409"/>
        <end position="428"/>
    </location>
</feature>
<dbReference type="PANTHER" id="PTHR24421:SF10">
    <property type="entry name" value="NITRATE_NITRITE SENSOR PROTEIN NARQ"/>
    <property type="match status" value="1"/>
</dbReference>
<comment type="catalytic activity">
    <reaction evidence="1">
        <text>ATP + protein L-histidine = ADP + protein N-phospho-L-histidine.</text>
        <dbReference type="EC" id="2.7.13.3"/>
    </reaction>
</comment>